<dbReference type="AlphaFoldDB" id="A0A9N9ETU0"/>
<evidence type="ECO:0000313" key="2">
    <source>
        <dbReference type="EMBL" id="CAG8690316.1"/>
    </source>
</evidence>
<dbReference type="Pfam" id="PF07510">
    <property type="entry name" value="GmrSD_C"/>
    <property type="match status" value="1"/>
</dbReference>
<sequence length="162" mass="19315">KEIVEEGEEEEYFYEKLAKYNLSDSIAKYIFRRFYLTYTPNIYAITDKEQKDNEAKKKLTYSLGNITLLDQEKNIQGSNKLWKFKRKEHEEKTCLDYEKKLEGSKENPNPNFFSRDNLLPEHIQSRTKFFISSLKHNQSLIMRIINPNFFTISAVELAQKLL</sequence>
<evidence type="ECO:0000259" key="1">
    <source>
        <dbReference type="Pfam" id="PF07510"/>
    </source>
</evidence>
<organism evidence="2 3">
    <name type="scientific">Ambispora gerdemannii</name>
    <dbReference type="NCBI Taxonomy" id="144530"/>
    <lineage>
        <taxon>Eukaryota</taxon>
        <taxon>Fungi</taxon>
        <taxon>Fungi incertae sedis</taxon>
        <taxon>Mucoromycota</taxon>
        <taxon>Glomeromycotina</taxon>
        <taxon>Glomeromycetes</taxon>
        <taxon>Archaeosporales</taxon>
        <taxon>Ambisporaceae</taxon>
        <taxon>Ambispora</taxon>
    </lineage>
</organism>
<name>A0A9N9ETU0_9GLOM</name>
<comment type="caution">
    <text evidence="2">The sequence shown here is derived from an EMBL/GenBank/DDBJ whole genome shotgun (WGS) entry which is preliminary data.</text>
</comment>
<feature type="non-terminal residue" evidence="2">
    <location>
        <position position="1"/>
    </location>
</feature>
<feature type="domain" description="GmrSD restriction endonucleases C-terminal" evidence="1">
    <location>
        <begin position="44"/>
        <end position="106"/>
    </location>
</feature>
<protein>
    <submittedName>
        <fullName evidence="2">1841_t:CDS:1</fullName>
    </submittedName>
</protein>
<reference evidence="2" key="1">
    <citation type="submission" date="2021-06" db="EMBL/GenBank/DDBJ databases">
        <authorList>
            <person name="Kallberg Y."/>
            <person name="Tangrot J."/>
            <person name="Rosling A."/>
        </authorList>
    </citation>
    <scope>NUCLEOTIDE SEQUENCE</scope>
    <source>
        <strain evidence="2">MT106</strain>
    </source>
</reference>
<proteinExistence type="predicted"/>
<feature type="non-terminal residue" evidence="2">
    <location>
        <position position="162"/>
    </location>
</feature>
<keyword evidence="3" id="KW-1185">Reference proteome</keyword>
<accession>A0A9N9ETU0</accession>
<gene>
    <name evidence="2" type="ORF">AGERDE_LOCUS13076</name>
</gene>
<dbReference type="Proteomes" id="UP000789831">
    <property type="component" value="Unassembled WGS sequence"/>
</dbReference>
<dbReference type="InterPro" id="IPR011089">
    <property type="entry name" value="GmrSD_C"/>
</dbReference>
<dbReference type="EMBL" id="CAJVPL010014153">
    <property type="protein sequence ID" value="CAG8690316.1"/>
    <property type="molecule type" value="Genomic_DNA"/>
</dbReference>
<evidence type="ECO:0000313" key="3">
    <source>
        <dbReference type="Proteomes" id="UP000789831"/>
    </source>
</evidence>